<evidence type="ECO:0000256" key="1">
    <source>
        <dbReference type="ARBA" id="ARBA00008791"/>
    </source>
</evidence>
<proteinExistence type="inferred from homology"/>
<dbReference type="InterPro" id="IPR006015">
    <property type="entry name" value="Universal_stress_UspA"/>
</dbReference>
<sequence>MIKMKAFQHLVIAFDGSEDGKDALELGIHISKQLHSELSVVQIEKNNPSRENALEENMGYLANNSIFPIDDMRNYPAVPQPKNHADTGEADKKTLAFKSETRRLLDHHHIKGDVTVLYGEPSEAIISFATDHNADLIVVGSRNMSGLKRLLFGSVSEKISQRSNIPVLIAK</sequence>
<keyword evidence="4" id="KW-1185">Reference proteome</keyword>
<organism evidence="3 4">
    <name type="scientific">Metabacillus sediminilitoris</name>
    <dbReference type="NCBI Taxonomy" id="2567941"/>
    <lineage>
        <taxon>Bacteria</taxon>
        <taxon>Bacillati</taxon>
        <taxon>Bacillota</taxon>
        <taxon>Bacilli</taxon>
        <taxon>Bacillales</taxon>
        <taxon>Bacillaceae</taxon>
        <taxon>Metabacillus</taxon>
    </lineage>
</organism>
<protein>
    <submittedName>
        <fullName evidence="3">Universal stress protein</fullName>
    </submittedName>
</protein>
<dbReference type="Proteomes" id="UP000310334">
    <property type="component" value="Unassembled WGS sequence"/>
</dbReference>
<feature type="domain" description="UspA" evidence="2">
    <location>
        <begin position="73"/>
        <end position="171"/>
    </location>
</feature>
<dbReference type="OrthoDB" id="2426295at2"/>
<dbReference type="PRINTS" id="PR01438">
    <property type="entry name" value="UNVRSLSTRESS"/>
</dbReference>
<dbReference type="InterPro" id="IPR006016">
    <property type="entry name" value="UspA"/>
</dbReference>
<dbReference type="Pfam" id="PF00582">
    <property type="entry name" value="Usp"/>
    <property type="match status" value="1"/>
</dbReference>
<evidence type="ECO:0000313" key="3">
    <source>
        <dbReference type="EMBL" id="THF80119.1"/>
    </source>
</evidence>
<dbReference type="PANTHER" id="PTHR46268">
    <property type="entry name" value="STRESS RESPONSE PROTEIN NHAX"/>
    <property type="match status" value="1"/>
</dbReference>
<dbReference type="AlphaFoldDB" id="A0A4S4BY91"/>
<dbReference type="CDD" id="cd00293">
    <property type="entry name" value="USP-like"/>
    <property type="match status" value="1"/>
</dbReference>
<dbReference type="PANTHER" id="PTHR46268:SF6">
    <property type="entry name" value="UNIVERSAL STRESS PROTEIN UP12"/>
    <property type="match status" value="1"/>
</dbReference>
<dbReference type="SUPFAM" id="SSF52402">
    <property type="entry name" value="Adenine nucleotide alpha hydrolases-like"/>
    <property type="match status" value="1"/>
</dbReference>
<comment type="similarity">
    <text evidence="1">Belongs to the universal stress protein A family.</text>
</comment>
<reference evidence="3 4" key="1">
    <citation type="submission" date="2019-04" db="EMBL/GenBank/DDBJ databases">
        <title>Bacillus sediminilitoris sp. nov., isolated from a tidal flat sediment on the East China Sea.</title>
        <authorList>
            <person name="Wei Y."/>
            <person name="Mao H."/>
            <person name="Fang J."/>
        </authorList>
    </citation>
    <scope>NUCLEOTIDE SEQUENCE [LARGE SCALE GENOMIC DNA]</scope>
    <source>
        <strain evidence="3 4">DSL-17</strain>
    </source>
</reference>
<dbReference type="EMBL" id="SSNT01000007">
    <property type="protein sequence ID" value="THF80119.1"/>
    <property type="molecule type" value="Genomic_DNA"/>
</dbReference>
<name>A0A4S4BY91_9BACI</name>
<gene>
    <name evidence="3" type="ORF">E6W99_10625</name>
</gene>
<dbReference type="InterPro" id="IPR014729">
    <property type="entry name" value="Rossmann-like_a/b/a_fold"/>
</dbReference>
<comment type="caution">
    <text evidence="3">The sequence shown here is derived from an EMBL/GenBank/DDBJ whole genome shotgun (WGS) entry which is preliminary data.</text>
</comment>
<dbReference type="Gene3D" id="3.40.50.620">
    <property type="entry name" value="HUPs"/>
    <property type="match status" value="1"/>
</dbReference>
<evidence type="ECO:0000313" key="4">
    <source>
        <dbReference type="Proteomes" id="UP000310334"/>
    </source>
</evidence>
<accession>A0A4S4BY91</accession>
<evidence type="ECO:0000259" key="2">
    <source>
        <dbReference type="Pfam" id="PF00582"/>
    </source>
</evidence>